<evidence type="ECO:0000313" key="2">
    <source>
        <dbReference type="EMBL" id="KAL3617887.1"/>
    </source>
</evidence>
<evidence type="ECO:0000313" key="3">
    <source>
        <dbReference type="Proteomes" id="UP001632038"/>
    </source>
</evidence>
<sequence length="90" mass="10150">MDSSLRIFAITFIMAMIIFSHGMADGIDYKKSKPHSKPNTKPPCPPNEVYNKGFGDCQYMGETCNDDCVVNTYKGGHCYKHHICCCYTKT</sequence>
<keyword evidence="1" id="KW-0472">Membrane</keyword>
<dbReference type="Proteomes" id="UP001632038">
    <property type="component" value="Unassembled WGS sequence"/>
</dbReference>
<proteinExistence type="predicted"/>
<gene>
    <name evidence="2" type="ORF">CASFOL_038208</name>
</gene>
<dbReference type="AlphaFoldDB" id="A0ABD3BKT8"/>
<name>A0ABD3BKT8_9LAMI</name>
<reference evidence="3" key="1">
    <citation type="journal article" date="2024" name="IScience">
        <title>Strigolactones Initiate the Formation of Haustorium-like Structures in Castilleja.</title>
        <authorList>
            <person name="Buerger M."/>
            <person name="Peterson D."/>
            <person name="Chory J."/>
        </authorList>
    </citation>
    <scope>NUCLEOTIDE SEQUENCE [LARGE SCALE GENOMIC DNA]</scope>
</reference>
<comment type="caution">
    <text evidence="2">The sequence shown here is derived from an EMBL/GenBank/DDBJ whole genome shotgun (WGS) entry which is preliminary data.</text>
</comment>
<keyword evidence="3" id="KW-1185">Reference proteome</keyword>
<protein>
    <submittedName>
        <fullName evidence="2">Uncharacterized protein</fullName>
    </submittedName>
</protein>
<organism evidence="2 3">
    <name type="scientific">Castilleja foliolosa</name>
    <dbReference type="NCBI Taxonomy" id="1961234"/>
    <lineage>
        <taxon>Eukaryota</taxon>
        <taxon>Viridiplantae</taxon>
        <taxon>Streptophyta</taxon>
        <taxon>Embryophyta</taxon>
        <taxon>Tracheophyta</taxon>
        <taxon>Spermatophyta</taxon>
        <taxon>Magnoliopsida</taxon>
        <taxon>eudicotyledons</taxon>
        <taxon>Gunneridae</taxon>
        <taxon>Pentapetalae</taxon>
        <taxon>asterids</taxon>
        <taxon>lamiids</taxon>
        <taxon>Lamiales</taxon>
        <taxon>Orobanchaceae</taxon>
        <taxon>Pedicularideae</taxon>
        <taxon>Castillejinae</taxon>
        <taxon>Castilleja</taxon>
    </lineage>
</organism>
<dbReference type="EMBL" id="JAVIJP010000081">
    <property type="protein sequence ID" value="KAL3617887.1"/>
    <property type="molecule type" value="Genomic_DNA"/>
</dbReference>
<keyword evidence="1" id="KW-1133">Transmembrane helix</keyword>
<feature type="transmembrane region" description="Helical" evidence="1">
    <location>
        <begin position="6"/>
        <end position="24"/>
    </location>
</feature>
<evidence type="ECO:0000256" key="1">
    <source>
        <dbReference type="SAM" id="Phobius"/>
    </source>
</evidence>
<keyword evidence="1" id="KW-0812">Transmembrane</keyword>
<accession>A0ABD3BKT8</accession>